<protein>
    <submittedName>
        <fullName evidence="3">3-oxoacyl-ACP reductase</fullName>
    </submittedName>
</protein>
<accession>A0A150P807</accession>
<dbReference type="FunFam" id="3.40.50.720:FF:000084">
    <property type="entry name" value="Short-chain dehydrogenase reductase"/>
    <property type="match status" value="1"/>
</dbReference>
<keyword evidence="2" id="KW-0560">Oxidoreductase</keyword>
<comment type="caution">
    <text evidence="3">The sequence shown here is derived from an EMBL/GenBank/DDBJ whole genome shotgun (WGS) entry which is preliminary data.</text>
</comment>
<dbReference type="AlphaFoldDB" id="A0A150P807"/>
<dbReference type="EMBL" id="JELY01002699">
    <property type="protein sequence ID" value="KYF51822.1"/>
    <property type="molecule type" value="Genomic_DNA"/>
</dbReference>
<comment type="similarity">
    <text evidence="1">Belongs to the short-chain dehydrogenases/reductases (SDR) family.</text>
</comment>
<dbReference type="GO" id="GO:0016491">
    <property type="term" value="F:oxidoreductase activity"/>
    <property type="evidence" value="ECO:0007669"/>
    <property type="project" value="UniProtKB-KW"/>
</dbReference>
<dbReference type="PROSITE" id="PS00061">
    <property type="entry name" value="ADH_SHORT"/>
    <property type="match status" value="1"/>
</dbReference>
<evidence type="ECO:0000313" key="4">
    <source>
        <dbReference type="Proteomes" id="UP000075420"/>
    </source>
</evidence>
<dbReference type="PRINTS" id="PR00081">
    <property type="entry name" value="GDHRDH"/>
</dbReference>
<dbReference type="Proteomes" id="UP000075420">
    <property type="component" value="Unassembled WGS sequence"/>
</dbReference>
<sequence>MKLISSCAIVTGGGQGIGLGIAARLLRDGANVLLFGRTAAKVEAAAETLNRAAEGRARARAFAGDVSRAEDVARGVEAAKAAFGLPGILVNNAGTATLSAVVDMPEEDFEHVVAVDLKGPFLFMKAVARELIAAGKPGAFVNISSLNQVAATDGLGHYCAAKAGLAQLSKVAASELGRHGIRVNVVAPGLIRTPLADAVGLTRGPAAEEFIQRTPLGRIGETDDVAPVVSFLCSEDARWITGESILVDGGNHIRGLHSYLDVLSRGAKSAP</sequence>
<evidence type="ECO:0000256" key="2">
    <source>
        <dbReference type="ARBA" id="ARBA00023002"/>
    </source>
</evidence>
<dbReference type="InterPro" id="IPR020904">
    <property type="entry name" value="Sc_DH/Rdtase_CS"/>
</dbReference>
<name>A0A150P807_SORCE</name>
<dbReference type="PANTHER" id="PTHR24321:SF8">
    <property type="entry name" value="ESTRADIOL 17-BETA-DEHYDROGENASE 8-RELATED"/>
    <property type="match status" value="1"/>
</dbReference>
<dbReference type="InterPro" id="IPR036291">
    <property type="entry name" value="NAD(P)-bd_dom_sf"/>
</dbReference>
<evidence type="ECO:0000313" key="3">
    <source>
        <dbReference type="EMBL" id="KYF51822.1"/>
    </source>
</evidence>
<proteinExistence type="inferred from homology"/>
<dbReference type="PRINTS" id="PR00080">
    <property type="entry name" value="SDRFAMILY"/>
</dbReference>
<gene>
    <name evidence="3" type="ORF">BE08_36705</name>
</gene>
<reference evidence="3 4" key="1">
    <citation type="submission" date="2014-02" db="EMBL/GenBank/DDBJ databases">
        <title>The small core and large imbalanced accessory genome model reveals a collaborative survival strategy of Sorangium cellulosum strains in nature.</title>
        <authorList>
            <person name="Han K."/>
            <person name="Peng R."/>
            <person name="Blom J."/>
            <person name="Li Y.-Z."/>
        </authorList>
    </citation>
    <scope>NUCLEOTIDE SEQUENCE [LARGE SCALE GENOMIC DNA]</scope>
    <source>
        <strain evidence="3 4">So0157-25</strain>
    </source>
</reference>
<dbReference type="PANTHER" id="PTHR24321">
    <property type="entry name" value="DEHYDROGENASES, SHORT CHAIN"/>
    <property type="match status" value="1"/>
</dbReference>
<dbReference type="InterPro" id="IPR002347">
    <property type="entry name" value="SDR_fam"/>
</dbReference>
<evidence type="ECO:0000256" key="1">
    <source>
        <dbReference type="ARBA" id="ARBA00006484"/>
    </source>
</evidence>
<organism evidence="3 4">
    <name type="scientific">Sorangium cellulosum</name>
    <name type="common">Polyangium cellulosum</name>
    <dbReference type="NCBI Taxonomy" id="56"/>
    <lineage>
        <taxon>Bacteria</taxon>
        <taxon>Pseudomonadati</taxon>
        <taxon>Myxococcota</taxon>
        <taxon>Polyangia</taxon>
        <taxon>Polyangiales</taxon>
        <taxon>Polyangiaceae</taxon>
        <taxon>Sorangium</taxon>
    </lineage>
</organism>
<dbReference type="Gene3D" id="3.40.50.720">
    <property type="entry name" value="NAD(P)-binding Rossmann-like Domain"/>
    <property type="match status" value="1"/>
</dbReference>
<dbReference type="CDD" id="cd05233">
    <property type="entry name" value="SDR_c"/>
    <property type="match status" value="1"/>
</dbReference>
<dbReference type="NCBIfam" id="NF005559">
    <property type="entry name" value="PRK07231.1"/>
    <property type="match status" value="1"/>
</dbReference>
<dbReference type="Pfam" id="PF13561">
    <property type="entry name" value="adh_short_C2"/>
    <property type="match status" value="1"/>
</dbReference>
<dbReference type="SUPFAM" id="SSF51735">
    <property type="entry name" value="NAD(P)-binding Rossmann-fold domains"/>
    <property type="match status" value="1"/>
</dbReference>